<evidence type="ECO:0000313" key="5">
    <source>
        <dbReference type="Proteomes" id="UP000001307"/>
    </source>
</evidence>
<dbReference type="PROSITE" id="PS50013">
    <property type="entry name" value="CHROMO_2"/>
    <property type="match status" value="1"/>
</dbReference>
<dbReference type="EMBL" id="FN653017">
    <property type="protein sequence ID" value="CBY21390.1"/>
    <property type="molecule type" value="Genomic_DNA"/>
</dbReference>
<evidence type="ECO:0000256" key="1">
    <source>
        <dbReference type="ARBA" id="ARBA00004123"/>
    </source>
</evidence>
<dbReference type="AlphaFoldDB" id="E4WW86"/>
<dbReference type="CDD" id="cd00024">
    <property type="entry name" value="CD_CSD"/>
    <property type="match status" value="1"/>
</dbReference>
<gene>
    <name evidence="4" type="ORF">GSOID_T00009154001</name>
</gene>
<dbReference type="InterPro" id="IPR023779">
    <property type="entry name" value="Chromodomain_CS"/>
</dbReference>
<evidence type="ECO:0000313" key="4">
    <source>
        <dbReference type="EMBL" id="CBY21390.1"/>
    </source>
</evidence>
<proteinExistence type="predicted"/>
<dbReference type="InParanoid" id="E4WW86"/>
<dbReference type="SUPFAM" id="SSF54160">
    <property type="entry name" value="Chromo domain-like"/>
    <property type="match status" value="1"/>
</dbReference>
<name>E4WW86_OIKDI</name>
<protein>
    <recommendedName>
        <fullName evidence="3">Chromo domain-containing protein</fullName>
    </recommendedName>
</protein>
<feature type="domain" description="Chromo" evidence="3">
    <location>
        <begin position="11"/>
        <end position="75"/>
    </location>
</feature>
<dbReference type="InterPro" id="IPR016197">
    <property type="entry name" value="Chromo-like_dom_sf"/>
</dbReference>
<dbReference type="Proteomes" id="UP000001307">
    <property type="component" value="Unassembled WGS sequence"/>
</dbReference>
<dbReference type="GO" id="GO:0005634">
    <property type="term" value="C:nucleus"/>
    <property type="evidence" value="ECO:0007669"/>
    <property type="project" value="UniProtKB-SubCell"/>
</dbReference>
<keyword evidence="2" id="KW-0539">Nucleus</keyword>
<evidence type="ECO:0000256" key="2">
    <source>
        <dbReference type="ARBA" id="ARBA00023242"/>
    </source>
</evidence>
<accession>E4WW86</accession>
<dbReference type="PANTHER" id="PTHR22812">
    <property type="entry name" value="CHROMOBOX PROTEIN"/>
    <property type="match status" value="1"/>
</dbReference>
<dbReference type="Pfam" id="PF00385">
    <property type="entry name" value="Chromo"/>
    <property type="match status" value="1"/>
</dbReference>
<reference evidence="4" key="1">
    <citation type="journal article" date="2010" name="Science">
        <title>Plasticity of animal genome architecture unmasked by rapid evolution of a pelagic tunicate.</title>
        <authorList>
            <person name="Denoeud F."/>
            <person name="Henriet S."/>
            <person name="Mungpakdee S."/>
            <person name="Aury J.M."/>
            <person name="Da Silva C."/>
            <person name="Brinkmann H."/>
            <person name="Mikhaleva J."/>
            <person name="Olsen L.C."/>
            <person name="Jubin C."/>
            <person name="Canestro C."/>
            <person name="Bouquet J.M."/>
            <person name="Danks G."/>
            <person name="Poulain J."/>
            <person name="Campsteijn C."/>
            <person name="Adamski M."/>
            <person name="Cross I."/>
            <person name="Yadetie F."/>
            <person name="Muffato M."/>
            <person name="Louis A."/>
            <person name="Butcher S."/>
            <person name="Tsagkogeorga G."/>
            <person name="Konrad A."/>
            <person name="Singh S."/>
            <person name="Jensen M.F."/>
            <person name="Cong E.H."/>
            <person name="Eikeseth-Otteraa H."/>
            <person name="Noel B."/>
            <person name="Anthouard V."/>
            <person name="Porcel B.M."/>
            <person name="Kachouri-Lafond R."/>
            <person name="Nishino A."/>
            <person name="Ugolini M."/>
            <person name="Chourrout P."/>
            <person name="Nishida H."/>
            <person name="Aasland R."/>
            <person name="Huzurbazar S."/>
            <person name="Westhof E."/>
            <person name="Delsuc F."/>
            <person name="Lehrach H."/>
            <person name="Reinhardt R."/>
            <person name="Weissenbach J."/>
            <person name="Roy S.W."/>
            <person name="Artiguenave F."/>
            <person name="Postlethwait J.H."/>
            <person name="Manak J.R."/>
            <person name="Thompson E.M."/>
            <person name="Jaillon O."/>
            <person name="Du Pasquier L."/>
            <person name="Boudinot P."/>
            <person name="Liberles D.A."/>
            <person name="Volff J.N."/>
            <person name="Philippe H."/>
            <person name="Lenhard B."/>
            <person name="Roest Crollius H."/>
            <person name="Wincker P."/>
            <person name="Chourrout D."/>
        </authorList>
    </citation>
    <scope>NUCLEOTIDE SEQUENCE [LARGE SCALE GENOMIC DNA]</scope>
</reference>
<comment type="subcellular location">
    <subcellularLocation>
        <location evidence="1">Nucleus</location>
    </subcellularLocation>
</comment>
<evidence type="ECO:0000259" key="3">
    <source>
        <dbReference type="PROSITE" id="PS50013"/>
    </source>
</evidence>
<sequence length="452" mass="52193">MSGSDSEDELWEVEKIVDHRFKDDDGNKIDVQYRVRWKGFPPGEDTWEPQENLEESMNEVEAFKERRKRRDRRREEKIIRKERLFNAIHDPNSIPAIPVFDISMDIAARPLTLPKNFDENKWELAEPFMCPFCGIINESQDQLRSHQLNCKPLKRVLTDVKKLQEMRPMSVEPQTSQEPLAIMSEMNEAPEMDELIQSPARLNNKEWEGIDAVEKIAKEMGMNVMRVDDDMGEKRGENWMPEMKELPPDDSNMSVDAFLNDEDEREDAILACAPDVSSTDTADENTLSADEKQILAEKSLNKSMSDEEYKQFLYTPPKASSTQKTASQESNTGKSAHKIILILKLLIRRLPTELTDFWLEAPLERLVTFIFRALKITAYPRLHRAIPKVQTTQDIQESGPESPPTMEEMDFDNDVYEELVETTVEEDEPMPAPADAVPQILYLIPLNFTKPF</sequence>
<dbReference type="InterPro" id="IPR000953">
    <property type="entry name" value="Chromo/chromo_shadow_dom"/>
</dbReference>
<dbReference type="InterPro" id="IPR051219">
    <property type="entry name" value="Heterochromatin_chromo-domain"/>
</dbReference>
<keyword evidence="5" id="KW-1185">Reference proteome</keyword>
<dbReference type="Gene3D" id="2.40.50.40">
    <property type="match status" value="1"/>
</dbReference>
<dbReference type="PROSITE" id="PS00598">
    <property type="entry name" value="CHROMO_1"/>
    <property type="match status" value="1"/>
</dbReference>
<dbReference type="OrthoDB" id="1918685at2759"/>
<dbReference type="SMART" id="SM00298">
    <property type="entry name" value="CHROMO"/>
    <property type="match status" value="1"/>
</dbReference>
<organism evidence="4">
    <name type="scientific">Oikopleura dioica</name>
    <name type="common">Tunicate</name>
    <dbReference type="NCBI Taxonomy" id="34765"/>
    <lineage>
        <taxon>Eukaryota</taxon>
        <taxon>Metazoa</taxon>
        <taxon>Chordata</taxon>
        <taxon>Tunicata</taxon>
        <taxon>Appendicularia</taxon>
        <taxon>Copelata</taxon>
        <taxon>Oikopleuridae</taxon>
        <taxon>Oikopleura</taxon>
    </lineage>
</organism>
<dbReference type="InterPro" id="IPR023780">
    <property type="entry name" value="Chromo_domain"/>
</dbReference>